<evidence type="ECO:0000256" key="1">
    <source>
        <dbReference type="SAM" id="MobiDB-lite"/>
    </source>
</evidence>
<evidence type="ECO:0008006" key="4">
    <source>
        <dbReference type="Google" id="ProtNLM"/>
    </source>
</evidence>
<gene>
    <name evidence="2" type="ORF">ACE1CA_03265</name>
</gene>
<proteinExistence type="predicted"/>
<dbReference type="EMBL" id="JBHFNT010000035">
    <property type="protein sequence ID" value="MFB2833532.1"/>
    <property type="molecule type" value="Genomic_DNA"/>
</dbReference>
<name>A0ABV4WEP2_9CYAN</name>
<organism evidence="2 3">
    <name type="scientific">Floridaenema evergladense BLCC-F167</name>
    <dbReference type="NCBI Taxonomy" id="3153639"/>
    <lineage>
        <taxon>Bacteria</taxon>
        <taxon>Bacillati</taxon>
        <taxon>Cyanobacteriota</taxon>
        <taxon>Cyanophyceae</taxon>
        <taxon>Oscillatoriophycideae</taxon>
        <taxon>Aerosakkonematales</taxon>
        <taxon>Aerosakkonemataceae</taxon>
        <taxon>Floridanema</taxon>
        <taxon>Floridanema evergladense</taxon>
    </lineage>
</organism>
<protein>
    <recommendedName>
        <fullName evidence="4">Ribbon-helix-helix protein CopG domain-containing protein</fullName>
    </recommendedName>
</protein>
<reference evidence="2 3" key="1">
    <citation type="submission" date="2024-09" db="EMBL/GenBank/DDBJ databases">
        <title>Floridaenema gen nov. (Aerosakkonemataceae, Aerosakkonematales ord. nov., Cyanobacteria) from benthic tropical and subtropical fresh waters, with the description of four new species.</title>
        <authorList>
            <person name="Moretto J.A."/>
            <person name="Berthold D.E."/>
            <person name="Lefler F.W."/>
            <person name="Huang I.-S."/>
            <person name="Laughinghouse H. IV."/>
        </authorList>
    </citation>
    <scope>NUCLEOTIDE SEQUENCE [LARGE SCALE GENOMIC DNA]</scope>
    <source>
        <strain evidence="2 3">BLCC-F167</strain>
    </source>
</reference>
<feature type="region of interest" description="Disordered" evidence="1">
    <location>
        <begin position="55"/>
        <end position="76"/>
    </location>
</feature>
<evidence type="ECO:0000313" key="2">
    <source>
        <dbReference type="EMBL" id="MFB2833532.1"/>
    </source>
</evidence>
<dbReference type="Proteomes" id="UP001576780">
    <property type="component" value="Unassembled WGS sequence"/>
</dbReference>
<comment type="caution">
    <text evidence="2">The sequence shown here is derived from an EMBL/GenBank/DDBJ whole genome shotgun (WGS) entry which is preliminary data.</text>
</comment>
<sequence length="76" mass="8747">MKEPVLDSRRSDEKVEISIHLDSELLSQLEHLTNDPSKVIEAAIRQWLKGGVNQRDDELTRSITRTPVPPRGEWND</sequence>
<evidence type="ECO:0000313" key="3">
    <source>
        <dbReference type="Proteomes" id="UP001576780"/>
    </source>
</evidence>
<dbReference type="RefSeq" id="WP_413275985.1">
    <property type="nucleotide sequence ID" value="NZ_JBHFNT010000035.1"/>
</dbReference>
<keyword evidence="3" id="KW-1185">Reference proteome</keyword>
<accession>A0ABV4WEP2</accession>